<dbReference type="GO" id="GO:0016149">
    <property type="term" value="F:translation release factor activity, codon specific"/>
    <property type="evidence" value="ECO:0007669"/>
    <property type="project" value="UniProtKB-UniRule"/>
</dbReference>
<evidence type="ECO:0000256" key="1">
    <source>
        <dbReference type="ARBA" id="ARBA00004496"/>
    </source>
</evidence>
<evidence type="ECO:0000256" key="7">
    <source>
        <dbReference type="ARBA" id="ARBA00073639"/>
    </source>
</evidence>
<dbReference type="InterPro" id="IPR027417">
    <property type="entry name" value="P-loop_NTPase"/>
</dbReference>
<dbReference type="GO" id="GO:0016150">
    <property type="term" value="F:translation release factor activity, codon nonspecific"/>
    <property type="evidence" value="ECO:0007669"/>
    <property type="project" value="TreeGrafter"/>
</dbReference>
<sequence length="531" mass="60093">MPTELAQKIAKQRTFAIISHPDAGKTTITEKILLFGGAIQMAGTVKSRKSGRYATSDWMEIEKQRGISVTSSVLSFRYNDHNITLLDTPGHQDFSEDTYRVLTAVDSALMLIDGAKGVETQTKKLLEVCRMRSTPVMTFMNKFDRQCRSPFELMDEVERVLGIQCSPITWPIGMGSDFKGVYHRPTKVLRIFAPGSEKKAFETLQLTGPGDPRIDQLADPSWAKQFREEMELLEGAGNEFDPEAYLSGHLTPVFFGSAMNSFGVQEFLDAFLIHAPSPRSRPAQEREVQAAEPKLTGFIFKIQANMDPSHRDRIAFLRICSGRFEKGMKVQHVRLGRQIKLANVMGFLAQDRESLDEAYPGEIIGLYDTGLFQIGDSFSEGESLHFTGIPHFSPEHFMKVRLANPLKVKQLEKGLQQLTEEGATQVFKLNFGSQMVLGVVGVLQFEVIKFRLEHEYAVEGLFEPVPYQLARWYHCKDPKQLKEFESRYTTQVATDVDGQPIFLCGSEWDLEYAKKKFEGLEFYQNSDHIPV</sequence>
<dbReference type="GO" id="GO:0006449">
    <property type="term" value="P:regulation of translational termination"/>
    <property type="evidence" value="ECO:0007669"/>
    <property type="project" value="UniProtKB-UniRule"/>
</dbReference>
<dbReference type="GO" id="GO:0005829">
    <property type="term" value="C:cytosol"/>
    <property type="evidence" value="ECO:0007669"/>
    <property type="project" value="TreeGrafter"/>
</dbReference>
<evidence type="ECO:0000313" key="11">
    <source>
        <dbReference type="Proteomes" id="UP000177583"/>
    </source>
</evidence>
<dbReference type="Gene3D" id="3.30.70.3280">
    <property type="entry name" value="Peptide chain release factor 3, domain III"/>
    <property type="match status" value="1"/>
</dbReference>
<dbReference type="Proteomes" id="UP000177583">
    <property type="component" value="Unassembled WGS sequence"/>
</dbReference>
<evidence type="ECO:0000256" key="6">
    <source>
        <dbReference type="ARBA" id="ARBA00023134"/>
    </source>
</evidence>
<dbReference type="Gene3D" id="2.40.30.10">
    <property type="entry name" value="Translation factors"/>
    <property type="match status" value="1"/>
</dbReference>
<dbReference type="AlphaFoldDB" id="A0A1F6GN16"/>
<evidence type="ECO:0000256" key="5">
    <source>
        <dbReference type="ARBA" id="ARBA00022917"/>
    </source>
</evidence>
<evidence type="ECO:0000256" key="8">
    <source>
        <dbReference type="HAMAP-Rule" id="MF_00072"/>
    </source>
</evidence>
<comment type="similarity">
    <text evidence="2 8">Belongs to the TRAFAC class translation factor GTPase superfamily. Classic translation factor GTPase family. PrfC subfamily.</text>
</comment>
<gene>
    <name evidence="8" type="primary">prfC</name>
    <name evidence="10" type="ORF">A2557_12600</name>
</gene>
<keyword evidence="6 8" id="KW-0342">GTP-binding</keyword>
<accession>A0A1F6GN16</accession>
<dbReference type="GO" id="GO:0097216">
    <property type="term" value="F:guanosine tetraphosphate binding"/>
    <property type="evidence" value="ECO:0007669"/>
    <property type="project" value="UniProtKB-ARBA"/>
</dbReference>
<dbReference type="NCBIfam" id="NF001964">
    <property type="entry name" value="PRK00741.1"/>
    <property type="match status" value="1"/>
</dbReference>
<dbReference type="InterPro" id="IPR009000">
    <property type="entry name" value="Transl_B-barrel_sf"/>
</dbReference>
<dbReference type="NCBIfam" id="TIGR00503">
    <property type="entry name" value="prfC"/>
    <property type="match status" value="1"/>
</dbReference>
<dbReference type="FunFam" id="3.30.70.3280:FF:000001">
    <property type="entry name" value="Peptide chain release factor 3"/>
    <property type="match status" value="1"/>
</dbReference>
<dbReference type="NCBIfam" id="TIGR00231">
    <property type="entry name" value="small_GTP"/>
    <property type="match status" value="1"/>
</dbReference>
<dbReference type="Pfam" id="PF16658">
    <property type="entry name" value="RF3_C"/>
    <property type="match status" value="1"/>
</dbReference>
<feature type="domain" description="Tr-type G" evidence="9">
    <location>
        <begin position="10"/>
        <end position="279"/>
    </location>
</feature>
<dbReference type="CDD" id="cd03689">
    <property type="entry name" value="RF3_II"/>
    <property type="match status" value="1"/>
</dbReference>
<dbReference type="PROSITE" id="PS51722">
    <property type="entry name" value="G_TR_2"/>
    <property type="match status" value="1"/>
</dbReference>
<keyword evidence="4 8" id="KW-0547">Nucleotide-binding</keyword>
<feature type="binding site" evidence="8">
    <location>
        <begin position="141"/>
        <end position="144"/>
    </location>
    <ligand>
        <name>GTP</name>
        <dbReference type="ChEBI" id="CHEBI:37565"/>
    </ligand>
</feature>
<dbReference type="PRINTS" id="PR00315">
    <property type="entry name" value="ELONGATNFCT"/>
</dbReference>
<keyword evidence="5 8" id="KW-0648">Protein biosynthesis</keyword>
<dbReference type="InterPro" id="IPR032090">
    <property type="entry name" value="RF3_C"/>
</dbReference>
<evidence type="ECO:0000256" key="2">
    <source>
        <dbReference type="ARBA" id="ARBA00009978"/>
    </source>
</evidence>
<dbReference type="GO" id="GO:0003924">
    <property type="term" value="F:GTPase activity"/>
    <property type="evidence" value="ECO:0007669"/>
    <property type="project" value="InterPro"/>
</dbReference>
<dbReference type="InterPro" id="IPR005225">
    <property type="entry name" value="Small_GTP-bd"/>
</dbReference>
<protein>
    <recommendedName>
        <fullName evidence="7 8">Peptide chain release factor 3</fullName>
        <shortName evidence="8">RF-3</shortName>
    </recommendedName>
</protein>
<dbReference type="SUPFAM" id="SSF52540">
    <property type="entry name" value="P-loop containing nucleoside triphosphate hydrolases"/>
    <property type="match status" value="1"/>
</dbReference>
<reference evidence="10 11" key="1">
    <citation type="journal article" date="2016" name="Nat. Commun.">
        <title>Thousands of microbial genomes shed light on interconnected biogeochemical processes in an aquifer system.</title>
        <authorList>
            <person name="Anantharaman K."/>
            <person name="Brown C.T."/>
            <person name="Hug L.A."/>
            <person name="Sharon I."/>
            <person name="Castelle C.J."/>
            <person name="Probst A.J."/>
            <person name="Thomas B.C."/>
            <person name="Singh A."/>
            <person name="Wilkins M.J."/>
            <person name="Karaoz U."/>
            <person name="Brodie E.L."/>
            <person name="Williams K.H."/>
            <person name="Hubbard S.S."/>
            <person name="Banfield J.F."/>
        </authorList>
    </citation>
    <scope>NUCLEOTIDE SEQUENCE [LARGE SCALE GENOMIC DNA]</scope>
</reference>
<dbReference type="InterPro" id="IPR031157">
    <property type="entry name" value="G_TR_CS"/>
</dbReference>
<name>A0A1F6GN16_9PROT</name>
<dbReference type="HAMAP" id="MF_00072">
    <property type="entry name" value="Rel_fac_3"/>
    <property type="match status" value="1"/>
</dbReference>
<keyword evidence="3 8" id="KW-0963">Cytoplasm</keyword>
<dbReference type="CDD" id="cd04169">
    <property type="entry name" value="RF3"/>
    <property type="match status" value="1"/>
</dbReference>
<dbReference type="InterPro" id="IPR041732">
    <property type="entry name" value="RF3_GTP-bd"/>
</dbReference>
<proteinExistence type="inferred from homology"/>
<dbReference type="PROSITE" id="PS00301">
    <property type="entry name" value="G_TR_1"/>
    <property type="match status" value="1"/>
</dbReference>
<evidence type="ECO:0000256" key="3">
    <source>
        <dbReference type="ARBA" id="ARBA00022490"/>
    </source>
</evidence>
<dbReference type="FunFam" id="3.40.50.300:FF:000542">
    <property type="entry name" value="Peptide chain release factor 3"/>
    <property type="match status" value="1"/>
</dbReference>
<comment type="caution">
    <text evidence="10">The sequence shown here is derived from an EMBL/GenBank/DDBJ whole genome shotgun (WGS) entry which is preliminary data.</text>
</comment>
<feature type="binding site" evidence="8">
    <location>
        <begin position="87"/>
        <end position="91"/>
    </location>
    <ligand>
        <name>GTP</name>
        <dbReference type="ChEBI" id="CHEBI:37565"/>
    </ligand>
</feature>
<evidence type="ECO:0000313" key="10">
    <source>
        <dbReference type="EMBL" id="OGG99430.1"/>
    </source>
</evidence>
<organism evidence="10 11">
    <name type="scientific">Candidatus Lambdaproteobacteria bacterium RIFOXYD2_FULL_56_26</name>
    <dbReference type="NCBI Taxonomy" id="1817773"/>
    <lineage>
        <taxon>Bacteria</taxon>
        <taxon>Pseudomonadati</taxon>
        <taxon>Pseudomonadota</taxon>
        <taxon>Candidatus Lambdaproteobacteria</taxon>
    </lineage>
</organism>
<dbReference type="InterPro" id="IPR000795">
    <property type="entry name" value="T_Tr_GTP-bd_dom"/>
</dbReference>
<feature type="binding site" evidence="8">
    <location>
        <begin position="19"/>
        <end position="26"/>
    </location>
    <ligand>
        <name>GTP</name>
        <dbReference type="ChEBI" id="CHEBI:37565"/>
    </ligand>
</feature>
<dbReference type="Gene3D" id="3.40.50.300">
    <property type="entry name" value="P-loop containing nucleotide triphosphate hydrolases"/>
    <property type="match status" value="1"/>
</dbReference>
<dbReference type="EMBL" id="MFNF01000057">
    <property type="protein sequence ID" value="OGG99430.1"/>
    <property type="molecule type" value="Genomic_DNA"/>
</dbReference>
<evidence type="ECO:0000256" key="4">
    <source>
        <dbReference type="ARBA" id="ARBA00022741"/>
    </source>
</evidence>
<comment type="function">
    <text evidence="8">Increases the formation of ribosomal termination complexes and stimulates activities of RF-1 and RF-2. It binds guanine nucleotides and has strong preference for UGA stop codons. It may interact directly with the ribosome. The stimulation of RF-1 and RF-2 is significantly reduced by GTP and GDP, but not by GMP.</text>
</comment>
<dbReference type="PANTHER" id="PTHR43556">
    <property type="entry name" value="PEPTIDE CHAIN RELEASE FACTOR RF3"/>
    <property type="match status" value="1"/>
</dbReference>
<dbReference type="SUPFAM" id="SSF50447">
    <property type="entry name" value="Translation proteins"/>
    <property type="match status" value="1"/>
</dbReference>
<dbReference type="InterPro" id="IPR053905">
    <property type="entry name" value="EF-G-like_DII"/>
</dbReference>
<evidence type="ECO:0000259" key="9">
    <source>
        <dbReference type="PROSITE" id="PS51722"/>
    </source>
</evidence>
<dbReference type="InterPro" id="IPR038467">
    <property type="entry name" value="RF3_dom_3_sf"/>
</dbReference>
<comment type="subcellular location">
    <subcellularLocation>
        <location evidence="1 8">Cytoplasm</location>
    </subcellularLocation>
</comment>
<dbReference type="PANTHER" id="PTHR43556:SF2">
    <property type="entry name" value="PEPTIDE CHAIN RELEASE FACTOR RF3"/>
    <property type="match status" value="1"/>
</dbReference>
<dbReference type="InterPro" id="IPR004548">
    <property type="entry name" value="PrfC"/>
</dbReference>
<dbReference type="InterPro" id="IPR035647">
    <property type="entry name" value="EFG_III/V"/>
</dbReference>
<dbReference type="Pfam" id="PF22042">
    <property type="entry name" value="EF-G_D2"/>
    <property type="match status" value="1"/>
</dbReference>
<dbReference type="GO" id="GO:0005525">
    <property type="term" value="F:GTP binding"/>
    <property type="evidence" value="ECO:0007669"/>
    <property type="project" value="UniProtKB-UniRule"/>
</dbReference>
<dbReference type="Pfam" id="PF00009">
    <property type="entry name" value="GTP_EFTU"/>
    <property type="match status" value="1"/>
</dbReference>
<dbReference type="SUPFAM" id="SSF54980">
    <property type="entry name" value="EF-G C-terminal domain-like"/>
    <property type="match status" value="1"/>
</dbReference>